<comment type="caution">
    <text evidence="2">The sequence shown here is derived from an EMBL/GenBank/DDBJ whole genome shotgun (WGS) entry which is preliminary data.</text>
</comment>
<evidence type="ECO:0000313" key="3">
    <source>
        <dbReference type="Proteomes" id="UP001501598"/>
    </source>
</evidence>
<keyword evidence="3" id="KW-1185">Reference proteome</keyword>
<accession>A0ABP8RTB0</accession>
<sequence>MCARTIPLLRRTGLALLVATVSGSSLALAAGPAVAAPGAVSVSNGDIGAPCAPLTFCRFDPAGAPGVEVVDTPGAQSGDGYLRLSTPTAADRAAVAMLGDGKLTLGELAADPLAYRTFVETPASSPTTAVPSFTIGILSRKVPYPDGTPQFTGLVWEPVYTGATITPRTWQSWSPSGAASGWWATRDVTSTGTVNRFGFATYTASLQDVVAGVGADAVVTNIGVNQGRGPAGLVAGVDLLTFGGRTYDFENPVTAKAITATAGNAQSAAAGAAFPTRLAATVTGGITRTRPVPNTPWCSR</sequence>
<feature type="chain" id="PRO_5045833483" evidence="1">
    <location>
        <begin position="30"/>
        <end position="300"/>
    </location>
</feature>
<dbReference type="Proteomes" id="UP001501598">
    <property type="component" value="Unassembled WGS sequence"/>
</dbReference>
<dbReference type="EMBL" id="BAABGT010000033">
    <property type="protein sequence ID" value="GAA4546832.1"/>
    <property type="molecule type" value="Genomic_DNA"/>
</dbReference>
<keyword evidence="1" id="KW-0732">Signal</keyword>
<reference evidence="3" key="1">
    <citation type="journal article" date="2019" name="Int. J. Syst. Evol. Microbiol.">
        <title>The Global Catalogue of Microorganisms (GCM) 10K type strain sequencing project: providing services to taxonomists for standard genome sequencing and annotation.</title>
        <authorList>
            <consortium name="The Broad Institute Genomics Platform"/>
            <consortium name="The Broad Institute Genome Sequencing Center for Infectious Disease"/>
            <person name="Wu L."/>
            <person name="Ma J."/>
        </authorList>
    </citation>
    <scope>NUCLEOTIDE SEQUENCE [LARGE SCALE GENOMIC DNA]</scope>
    <source>
        <strain evidence="3">JCM 17906</strain>
    </source>
</reference>
<evidence type="ECO:0000256" key="1">
    <source>
        <dbReference type="SAM" id="SignalP"/>
    </source>
</evidence>
<protein>
    <submittedName>
        <fullName evidence="2">Uncharacterized protein</fullName>
    </submittedName>
</protein>
<feature type="signal peptide" evidence="1">
    <location>
        <begin position="1"/>
        <end position="29"/>
    </location>
</feature>
<dbReference type="RefSeq" id="WP_345417719.1">
    <property type="nucleotide sequence ID" value="NZ_BAABGT010000033.1"/>
</dbReference>
<proteinExistence type="predicted"/>
<organism evidence="2 3">
    <name type="scientific">Pseudonocardia xishanensis</name>
    <dbReference type="NCBI Taxonomy" id="630995"/>
    <lineage>
        <taxon>Bacteria</taxon>
        <taxon>Bacillati</taxon>
        <taxon>Actinomycetota</taxon>
        <taxon>Actinomycetes</taxon>
        <taxon>Pseudonocardiales</taxon>
        <taxon>Pseudonocardiaceae</taxon>
        <taxon>Pseudonocardia</taxon>
    </lineage>
</organism>
<evidence type="ECO:0000313" key="2">
    <source>
        <dbReference type="EMBL" id="GAA4546832.1"/>
    </source>
</evidence>
<gene>
    <name evidence="2" type="ORF">GCM10023175_29880</name>
</gene>
<name>A0ABP8RTB0_9PSEU</name>